<evidence type="ECO:0000256" key="1">
    <source>
        <dbReference type="ARBA" id="ARBA00004272"/>
    </source>
</evidence>
<dbReference type="Pfam" id="PF09799">
    <property type="entry name" value="Transmemb_17"/>
    <property type="match status" value="1"/>
</dbReference>
<evidence type="ECO:0008006" key="15">
    <source>
        <dbReference type="Google" id="ProtNLM"/>
    </source>
</evidence>
<keyword evidence="7" id="KW-0969">Cilium</keyword>
<reference evidence="13 14" key="1">
    <citation type="journal article" date="2018" name="G3 (Bethesda)">
        <title>A High-Quality Reference Genome for the Invasive Mosquitofish Gambusia affinis Using a Chicago Library.</title>
        <authorList>
            <person name="Hoffberg S.L."/>
            <person name="Troendle N.J."/>
            <person name="Glenn T.C."/>
            <person name="Mahmud O."/>
            <person name="Louha S."/>
            <person name="Chalopin D."/>
            <person name="Bennetzen J.L."/>
            <person name="Mauricio R."/>
        </authorList>
    </citation>
    <scope>NUCLEOTIDE SEQUENCE [LARGE SCALE GENOMIC DNA]</scope>
    <source>
        <strain evidence="13">NE01/NJP1002.9</strain>
        <tissue evidence="13">Muscle</tissue>
    </source>
</reference>
<proteinExistence type="inferred from homology"/>
<comment type="function">
    <text evidence="10">Transmembrane component of the tectonic-like complex, a complex localized at the transition zone of primary cilia and acting as a barrier that prevents diffusion of transmembrane proteins between the cilia and plasma membranes. Required for ciliogenesis and sonic hedgehog/SHH signaling.</text>
</comment>
<keyword evidence="4 12" id="KW-0812">Transmembrane</keyword>
<evidence type="ECO:0000256" key="7">
    <source>
        <dbReference type="ARBA" id="ARBA00023069"/>
    </source>
</evidence>
<gene>
    <name evidence="13" type="ORF">CCH79_00010066</name>
</gene>
<evidence type="ECO:0000256" key="2">
    <source>
        <dbReference type="ARBA" id="ARBA00011495"/>
    </source>
</evidence>
<name>A0A315VP29_GAMAF</name>
<keyword evidence="6 12" id="KW-1133">Transmembrane helix</keyword>
<protein>
    <recommendedName>
        <fullName evidence="15">Transmembrane protein 17</fullName>
    </recommendedName>
</protein>
<dbReference type="STRING" id="33528.ENSGAFP00000032440"/>
<organism evidence="13 14">
    <name type="scientific">Gambusia affinis</name>
    <name type="common">Western mosquitofish</name>
    <name type="synonym">Heterandria affinis</name>
    <dbReference type="NCBI Taxonomy" id="33528"/>
    <lineage>
        <taxon>Eukaryota</taxon>
        <taxon>Metazoa</taxon>
        <taxon>Chordata</taxon>
        <taxon>Craniata</taxon>
        <taxon>Vertebrata</taxon>
        <taxon>Euteleostomi</taxon>
        <taxon>Actinopterygii</taxon>
        <taxon>Neopterygii</taxon>
        <taxon>Teleostei</taxon>
        <taxon>Neoteleostei</taxon>
        <taxon>Acanthomorphata</taxon>
        <taxon>Ovalentaria</taxon>
        <taxon>Atherinomorphae</taxon>
        <taxon>Cyprinodontiformes</taxon>
        <taxon>Poeciliidae</taxon>
        <taxon>Poeciliinae</taxon>
        <taxon>Gambusia</taxon>
    </lineage>
</organism>
<evidence type="ECO:0000256" key="6">
    <source>
        <dbReference type="ARBA" id="ARBA00022989"/>
    </source>
</evidence>
<dbReference type="GO" id="GO:1905515">
    <property type="term" value="P:non-motile cilium assembly"/>
    <property type="evidence" value="ECO:0007669"/>
    <property type="project" value="TreeGrafter"/>
</dbReference>
<dbReference type="PANTHER" id="PTHR13531">
    <property type="entry name" value="GEO07735P1-RELATED-RELATED"/>
    <property type="match status" value="1"/>
</dbReference>
<evidence type="ECO:0000256" key="12">
    <source>
        <dbReference type="SAM" id="Phobius"/>
    </source>
</evidence>
<evidence type="ECO:0000256" key="4">
    <source>
        <dbReference type="ARBA" id="ARBA00022692"/>
    </source>
</evidence>
<evidence type="ECO:0000256" key="3">
    <source>
        <dbReference type="ARBA" id="ARBA00022475"/>
    </source>
</evidence>
<dbReference type="PANTHER" id="PTHR13531:SF14">
    <property type="entry name" value="TRANSMEMBRANE PROTEIN 17"/>
    <property type="match status" value="1"/>
</dbReference>
<feature type="transmembrane region" description="Helical" evidence="12">
    <location>
        <begin position="84"/>
        <end position="104"/>
    </location>
</feature>
<evidence type="ECO:0000256" key="8">
    <source>
        <dbReference type="ARBA" id="ARBA00023136"/>
    </source>
</evidence>
<dbReference type="EMBL" id="NHOQ01001396">
    <property type="protein sequence ID" value="PWA24828.1"/>
    <property type="molecule type" value="Genomic_DNA"/>
</dbReference>
<evidence type="ECO:0000256" key="11">
    <source>
        <dbReference type="ARBA" id="ARBA00038348"/>
    </source>
</evidence>
<comment type="subunit">
    <text evidence="2">Part of the tectonic-like complex (also named B9 complex).</text>
</comment>
<feature type="transmembrane region" description="Helical" evidence="12">
    <location>
        <begin position="147"/>
        <end position="168"/>
    </location>
</feature>
<sequence length="206" mass="24135">MELPETIRKRLDDFSRNILFDQTRTVTFTEENDGFLPDEKPVLSSLQLQMSLYFNLWFFPCWWISETVMLHLKYSALPEYYKFILVTILLLMTLIEAIRLYLGYAGNLQEKVPELAGFWLLTILLQLPLILFQLFNEAILIQPLERGVHIVLTIFILIQVWVSVWQNWTNIVYNFMQPLVLQRCGTWLDTQGASFISNSLTDFGGS</sequence>
<dbReference type="Proteomes" id="UP000250572">
    <property type="component" value="Unassembled WGS sequence"/>
</dbReference>
<dbReference type="GO" id="GO:0035869">
    <property type="term" value="C:ciliary transition zone"/>
    <property type="evidence" value="ECO:0007669"/>
    <property type="project" value="TreeGrafter"/>
</dbReference>
<evidence type="ECO:0000313" key="13">
    <source>
        <dbReference type="EMBL" id="PWA24828.1"/>
    </source>
</evidence>
<evidence type="ECO:0000313" key="14">
    <source>
        <dbReference type="Proteomes" id="UP000250572"/>
    </source>
</evidence>
<comment type="subcellular location">
    <subcellularLocation>
        <location evidence="1">Cell projection</location>
        <location evidence="1">Cilium membrane</location>
        <topology evidence="1">Multi-pass membrane protein</topology>
    </subcellularLocation>
</comment>
<evidence type="ECO:0000256" key="10">
    <source>
        <dbReference type="ARBA" id="ARBA00024803"/>
    </source>
</evidence>
<dbReference type="GO" id="GO:0060170">
    <property type="term" value="C:ciliary membrane"/>
    <property type="evidence" value="ECO:0007669"/>
    <property type="project" value="UniProtKB-SubCell"/>
</dbReference>
<dbReference type="AlphaFoldDB" id="A0A315VP29"/>
<comment type="caution">
    <text evidence="13">The sequence shown here is derived from an EMBL/GenBank/DDBJ whole genome shotgun (WGS) entry which is preliminary data.</text>
</comment>
<keyword evidence="8 12" id="KW-0472">Membrane</keyword>
<evidence type="ECO:0000256" key="5">
    <source>
        <dbReference type="ARBA" id="ARBA00022794"/>
    </source>
</evidence>
<dbReference type="InterPro" id="IPR019184">
    <property type="entry name" value="Uncharacterised_TM-17"/>
</dbReference>
<keyword evidence="14" id="KW-1185">Reference proteome</keyword>
<keyword evidence="3" id="KW-1003">Cell membrane</keyword>
<feature type="non-terminal residue" evidence="13">
    <location>
        <position position="206"/>
    </location>
</feature>
<keyword evidence="9" id="KW-0966">Cell projection</keyword>
<evidence type="ECO:0000256" key="9">
    <source>
        <dbReference type="ARBA" id="ARBA00023273"/>
    </source>
</evidence>
<feature type="transmembrane region" description="Helical" evidence="12">
    <location>
        <begin position="116"/>
        <end position="135"/>
    </location>
</feature>
<keyword evidence="5" id="KW-0970">Cilium biogenesis/degradation</keyword>
<accession>A0A315VP29</accession>
<comment type="similarity">
    <text evidence="11">Belongs to the TMEM17 family.</text>
</comment>